<evidence type="ECO:0000256" key="2">
    <source>
        <dbReference type="ARBA" id="ARBA00023274"/>
    </source>
</evidence>
<accession>A0ABS2MQX8</accession>
<dbReference type="InterPro" id="IPR008991">
    <property type="entry name" value="Translation_prot_SH3-like_sf"/>
</dbReference>
<evidence type="ECO:0000256" key="1">
    <source>
        <dbReference type="ARBA" id="ARBA00022980"/>
    </source>
</evidence>
<dbReference type="InterPro" id="IPR041985">
    <property type="entry name" value="Ribosomal_eL14_KOW"/>
</dbReference>
<proteinExistence type="predicted"/>
<keyword evidence="4" id="KW-1185">Reference proteome</keyword>
<gene>
    <name evidence="3" type="ORF">JOC49_001359</name>
</gene>
<dbReference type="GO" id="GO:0005840">
    <property type="term" value="C:ribosome"/>
    <property type="evidence" value="ECO:0007669"/>
    <property type="project" value="UniProtKB-KW"/>
</dbReference>
<sequence>MIQSSKELEVGQFVKSRAGRDKDRVFIVVGIMDDFFVQIADGDLRKLEKPKIKKVKHLNKLNMISDDVRDKLLNEGKLNNALLRKEVERAGLL</sequence>
<dbReference type="Proteomes" id="UP000767854">
    <property type="component" value="Unassembled WGS sequence"/>
</dbReference>
<keyword evidence="1 3" id="KW-0689">Ribosomal protein</keyword>
<reference evidence="3 4" key="1">
    <citation type="submission" date="2021-01" db="EMBL/GenBank/DDBJ databases">
        <title>Genomic Encyclopedia of Type Strains, Phase IV (KMG-IV): sequencing the most valuable type-strain genomes for metagenomic binning, comparative biology and taxonomic classification.</title>
        <authorList>
            <person name="Goeker M."/>
        </authorList>
    </citation>
    <scope>NUCLEOTIDE SEQUENCE [LARGE SCALE GENOMIC DNA]</scope>
    <source>
        <strain evidence="3 4">DSM 24436</strain>
    </source>
</reference>
<organism evidence="3 4">
    <name type="scientific">Fusibacter tunisiensis</name>
    <dbReference type="NCBI Taxonomy" id="1008308"/>
    <lineage>
        <taxon>Bacteria</taxon>
        <taxon>Bacillati</taxon>
        <taxon>Bacillota</taxon>
        <taxon>Clostridia</taxon>
        <taxon>Eubacteriales</taxon>
        <taxon>Eubacteriales Family XII. Incertae Sedis</taxon>
        <taxon>Fusibacter</taxon>
    </lineage>
</organism>
<protein>
    <submittedName>
        <fullName evidence="3">Ribosomal protein L14E/L6E/L27E</fullName>
    </submittedName>
</protein>
<comment type="caution">
    <text evidence="3">The sequence shown here is derived from an EMBL/GenBank/DDBJ whole genome shotgun (WGS) entry which is preliminary data.</text>
</comment>
<evidence type="ECO:0000313" key="3">
    <source>
        <dbReference type="EMBL" id="MBM7561818.1"/>
    </source>
</evidence>
<name>A0ABS2MQX8_9FIRM</name>
<evidence type="ECO:0000313" key="4">
    <source>
        <dbReference type="Proteomes" id="UP000767854"/>
    </source>
</evidence>
<dbReference type="EMBL" id="JAFBDT010000008">
    <property type="protein sequence ID" value="MBM7561818.1"/>
    <property type="molecule type" value="Genomic_DNA"/>
</dbReference>
<dbReference type="Gene3D" id="2.30.30.30">
    <property type="match status" value="1"/>
</dbReference>
<dbReference type="InterPro" id="IPR014722">
    <property type="entry name" value="Rib_uL2_dom2"/>
</dbReference>
<dbReference type="SUPFAM" id="SSF50104">
    <property type="entry name" value="Translation proteins SH3-like domain"/>
    <property type="match status" value="1"/>
</dbReference>
<dbReference type="RefSeq" id="WP_204663690.1">
    <property type="nucleotide sequence ID" value="NZ_JAFBDT010000008.1"/>
</dbReference>
<dbReference type="CDD" id="cd06088">
    <property type="entry name" value="KOW_RPL14"/>
    <property type="match status" value="1"/>
</dbReference>
<keyword evidence="2" id="KW-0687">Ribonucleoprotein</keyword>